<dbReference type="GO" id="GO:0004252">
    <property type="term" value="F:serine-type endopeptidase activity"/>
    <property type="evidence" value="ECO:0007669"/>
    <property type="project" value="InterPro"/>
</dbReference>
<dbReference type="AlphaFoldDB" id="A0AAW1KVD9"/>
<feature type="domain" description="Peptidase S26" evidence="1">
    <location>
        <begin position="54"/>
        <end position="126"/>
    </location>
</feature>
<comment type="caution">
    <text evidence="2">The sequence shown here is derived from an EMBL/GenBank/DDBJ whole genome shotgun (WGS) entry which is preliminary data.</text>
</comment>
<dbReference type="InterPro" id="IPR036286">
    <property type="entry name" value="LexA/Signal_pep-like_sf"/>
</dbReference>
<proteinExistence type="predicted"/>
<dbReference type="GO" id="GO:0006465">
    <property type="term" value="P:signal peptide processing"/>
    <property type="evidence" value="ECO:0007669"/>
    <property type="project" value="InterPro"/>
</dbReference>
<dbReference type="CDD" id="cd06530">
    <property type="entry name" value="S26_SPase_I"/>
    <property type="match status" value="1"/>
</dbReference>
<dbReference type="PANTHER" id="PTHR47040">
    <property type="entry name" value="OSJNBA0068L06.9 PROTEIN"/>
    <property type="match status" value="1"/>
</dbReference>
<sequence>MMRTGLKLKLSFQYLSQKVSHASLLTLEKYETGQLALKDVWATGVRNTFTRGMIYLYRTNGSEMEPTVSPKDTLVVRKLPYLSASSKILKQHRQQLDVGDVVVLKDPMDSNNHIVRRLAAVGGYEMASTNEDDKPFVIEDGQCWVLSDNNSLQPKEFNDSRTYGPISMSDIVGRVIYRYRTFHDNGLMVNSKLSMIYDMPVLYIEVDGKKLQQFATKGKQTKSS</sequence>
<dbReference type="SUPFAM" id="SSF51306">
    <property type="entry name" value="LexA/Signal peptidase"/>
    <property type="match status" value="1"/>
</dbReference>
<dbReference type="InterPro" id="IPR053307">
    <property type="entry name" value="Mitochondrial_IM_protease"/>
</dbReference>
<dbReference type="PANTHER" id="PTHR47040:SF1">
    <property type="entry name" value="MITOCHONDRIAL ATP-INDEPENDENT INNER MEMBRANE PROTEASE SUBUNIT 2"/>
    <property type="match status" value="1"/>
</dbReference>
<reference evidence="2" key="1">
    <citation type="submission" date="2024-03" db="EMBL/GenBank/DDBJ databases">
        <title>WGS assembly of Saponaria officinalis var. Norfolk2.</title>
        <authorList>
            <person name="Jenkins J."/>
            <person name="Shu S."/>
            <person name="Grimwood J."/>
            <person name="Barry K."/>
            <person name="Goodstein D."/>
            <person name="Schmutz J."/>
            <person name="Leebens-Mack J."/>
            <person name="Osbourn A."/>
        </authorList>
    </citation>
    <scope>NUCLEOTIDE SEQUENCE [LARGE SCALE GENOMIC DNA]</scope>
    <source>
        <strain evidence="2">JIC</strain>
    </source>
</reference>
<dbReference type="EMBL" id="JBDFQZ010000005">
    <property type="protein sequence ID" value="KAK9724305.1"/>
    <property type="molecule type" value="Genomic_DNA"/>
</dbReference>
<evidence type="ECO:0000313" key="3">
    <source>
        <dbReference type="Proteomes" id="UP001443914"/>
    </source>
</evidence>
<dbReference type="Pfam" id="PF10502">
    <property type="entry name" value="Peptidase_S26"/>
    <property type="match status" value="1"/>
</dbReference>
<protein>
    <recommendedName>
        <fullName evidence="1">Peptidase S26 domain-containing protein</fullName>
    </recommendedName>
</protein>
<evidence type="ECO:0000313" key="2">
    <source>
        <dbReference type="EMBL" id="KAK9724305.1"/>
    </source>
</evidence>
<evidence type="ECO:0000259" key="1">
    <source>
        <dbReference type="Pfam" id="PF10502"/>
    </source>
</evidence>
<dbReference type="Proteomes" id="UP001443914">
    <property type="component" value="Unassembled WGS sequence"/>
</dbReference>
<gene>
    <name evidence="2" type="ORF">RND81_05G062500</name>
</gene>
<dbReference type="Gene3D" id="2.10.109.10">
    <property type="entry name" value="Umud Fragment, subunit A"/>
    <property type="match status" value="1"/>
</dbReference>
<keyword evidence="3" id="KW-1185">Reference proteome</keyword>
<organism evidence="2 3">
    <name type="scientific">Saponaria officinalis</name>
    <name type="common">Common soapwort</name>
    <name type="synonym">Lychnis saponaria</name>
    <dbReference type="NCBI Taxonomy" id="3572"/>
    <lineage>
        <taxon>Eukaryota</taxon>
        <taxon>Viridiplantae</taxon>
        <taxon>Streptophyta</taxon>
        <taxon>Embryophyta</taxon>
        <taxon>Tracheophyta</taxon>
        <taxon>Spermatophyta</taxon>
        <taxon>Magnoliopsida</taxon>
        <taxon>eudicotyledons</taxon>
        <taxon>Gunneridae</taxon>
        <taxon>Pentapetalae</taxon>
        <taxon>Caryophyllales</taxon>
        <taxon>Caryophyllaceae</taxon>
        <taxon>Caryophylleae</taxon>
        <taxon>Saponaria</taxon>
    </lineage>
</organism>
<name>A0AAW1KVD9_SAPOF</name>
<dbReference type="InterPro" id="IPR019533">
    <property type="entry name" value="Peptidase_S26"/>
</dbReference>
<accession>A0AAW1KVD9</accession>